<feature type="non-terminal residue" evidence="1">
    <location>
        <position position="80"/>
    </location>
</feature>
<proteinExistence type="predicted"/>
<reference evidence="1" key="1">
    <citation type="submission" date="2018-05" db="EMBL/GenBank/DDBJ databases">
        <authorList>
            <person name="Lanie J.A."/>
            <person name="Ng W.-L."/>
            <person name="Kazmierczak K.M."/>
            <person name="Andrzejewski T.M."/>
            <person name="Davidsen T.M."/>
            <person name="Wayne K.J."/>
            <person name="Tettelin H."/>
            <person name="Glass J.I."/>
            <person name="Rusch D."/>
            <person name="Podicherti R."/>
            <person name="Tsui H.-C.T."/>
            <person name="Winkler M.E."/>
        </authorList>
    </citation>
    <scope>NUCLEOTIDE SEQUENCE</scope>
</reference>
<organism evidence="1">
    <name type="scientific">marine metagenome</name>
    <dbReference type="NCBI Taxonomy" id="408172"/>
    <lineage>
        <taxon>unclassified sequences</taxon>
        <taxon>metagenomes</taxon>
        <taxon>ecological metagenomes</taxon>
    </lineage>
</organism>
<dbReference type="AlphaFoldDB" id="A0A382KVS6"/>
<name>A0A382KVS6_9ZZZZ</name>
<dbReference type="EMBL" id="UINC01083308">
    <property type="protein sequence ID" value="SVC28894.1"/>
    <property type="molecule type" value="Genomic_DNA"/>
</dbReference>
<protein>
    <submittedName>
        <fullName evidence="1">Uncharacterized protein</fullName>
    </submittedName>
</protein>
<evidence type="ECO:0000313" key="1">
    <source>
        <dbReference type="EMBL" id="SVC28894.1"/>
    </source>
</evidence>
<gene>
    <name evidence="1" type="ORF">METZ01_LOCUS281748</name>
</gene>
<sequence>MLPYGSLYFSRAQLCISVDIWPEVVPLRVLLKGMPYSAQQRLGKVLPDELDAERQSLTVLPARQGYGRSPAEVVGYRELA</sequence>
<accession>A0A382KVS6</accession>